<dbReference type="GO" id="GO:0000155">
    <property type="term" value="F:phosphorelay sensor kinase activity"/>
    <property type="evidence" value="ECO:0007669"/>
    <property type="project" value="InterPro"/>
</dbReference>
<keyword evidence="15" id="KW-0902">Two-component regulatory system</keyword>
<evidence type="ECO:0000256" key="21">
    <source>
        <dbReference type="SAM" id="Phobius"/>
    </source>
</evidence>
<comment type="catalytic activity">
    <reaction evidence="1">
        <text>ATP + protein L-histidine = ADP + protein N-phospho-L-histidine.</text>
        <dbReference type="EC" id="2.7.13.3"/>
    </reaction>
</comment>
<dbReference type="GO" id="GO:0005524">
    <property type="term" value="F:ATP binding"/>
    <property type="evidence" value="ECO:0007669"/>
    <property type="project" value="UniProtKB-KW"/>
</dbReference>
<dbReference type="PROSITE" id="PS50109">
    <property type="entry name" value="HIS_KIN"/>
    <property type="match status" value="1"/>
</dbReference>
<dbReference type="Gene3D" id="3.30.565.10">
    <property type="entry name" value="Histidine kinase-like ATPase, C-terminal domain"/>
    <property type="match status" value="1"/>
</dbReference>
<comment type="subcellular location">
    <subcellularLocation>
        <location evidence="3">Cytoplasm</location>
    </subcellularLocation>
</comment>
<dbReference type="GO" id="GO:0046872">
    <property type="term" value="F:metal ion binding"/>
    <property type="evidence" value="ECO:0007669"/>
    <property type="project" value="UniProtKB-KW"/>
</dbReference>
<evidence type="ECO:0000256" key="14">
    <source>
        <dbReference type="ARBA" id="ARBA00023004"/>
    </source>
</evidence>
<dbReference type="InterPro" id="IPR004358">
    <property type="entry name" value="Sig_transdc_His_kin-like_C"/>
</dbReference>
<keyword evidence="21" id="KW-0472">Membrane</keyword>
<evidence type="ECO:0000256" key="17">
    <source>
        <dbReference type="ARBA" id="ARBA00024827"/>
    </source>
</evidence>
<dbReference type="CDD" id="cd16917">
    <property type="entry name" value="HATPase_UhpB-NarQ-NarX-like"/>
    <property type="match status" value="1"/>
</dbReference>
<reference evidence="24" key="1">
    <citation type="submission" date="2015-07" db="EMBL/GenBank/DDBJ databases">
        <title>Discovery of a poly(ethylene terephthalate assimilation.</title>
        <authorList>
            <person name="Yoshida S."/>
            <person name="Hiraga K."/>
            <person name="Takehana T."/>
            <person name="Taniguchi I."/>
            <person name="Yamaji H."/>
            <person name="Maeda Y."/>
            <person name="Toyohara K."/>
            <person name="Miyamoto K."/>
            <person name="Kimura Y."/>
            <person name="Oda K."/>
        </authorList>
    </citation>
    <scope>NUCLEOTIDE SEQUENCE [LARGE SCALE GENOMIC DNA]</scope>
    <source>
        <strain evidence="24">NBRC 110686 / TISTR 2288 / 201-F6</strain>
    </source>
</reference>
<feature type="region of interest" description="Disordered" evidence="20">
    <location>
        <begin position="1"/>
        <end position="22"/>
    </location>
</feature>
<organism evidence="23 24">
    <name type="scientific">Piscinibacter sakaiensis</name>
    <name type="common">Ideonella sakaiensis</name>
    <dbReference type="NCBI Taxonomy" id="1547922"/>
    <lineage>
        <taxon>Bacteria</taxon>
        <taxon>Pseudomonadati</taxon>
        <taxon>Pseudomonadota</taxon>
        <taxon>Betaproteobacteria</taxon>
        <taxon>Burkholderiales</taxon>
        <taxon>Sphaerotilaceae</taxon>
        <taxon>Piscinibacter</taxon>
    </lineage>
</organism>
<evidence type="ECO:0000256" key="6">
    <source>
        <dbReference type="ARBA" id="ARBA00022485"/>
    </source>
</evidence>
<dbReference type="PANTHER" id="PTHR24421">
    <property type="entry name" value="NITRATE/NITRITE SENSOR PROTEIN NARX-RELATED"/>
    <property type="match status" value="1"/>
</dbReference>
<dbReference type="InterPro" id="IPR050482">
    <property type="entry name" value="Sensor_HK_TwoCompSys"/>
</dbReference>
<dbReference type="Gene3D" id="1.20.5.1930">
    <property type="match status" value="1"/>
</dbReference>
<keyword evidence="11" id="KW-0547">Nucleotide-binding</keyword>
<keyword evidence="9" id="KW-0808">Transferase</keyword>
<feature type="transmembrane region" description="Helical" evidence="21">
    <location>
        <begin position="66"/>
        <end position="83"/>
    </location>
</feature>
<dbReference type="STRING" id="1547922.ISF6_0974"/>
<keyword evidence="10" id="KW-0479">Metal-binding</keyword>
<dbReference type="InterPro" id="IPR003594">
    <property type="entry name" value="HATPase_dom"/>
</dbReference>
<dbReference type="Proteomes" id="UP000037660">
    <property type="component" value="Unassembled WGS sequence"/>
</dbReference>
<keyword evidence="19" id="KW-0175">Coiled coil</keyword>
<comment type="function">
    <text evidence="17">Member of the two-component regulatory system NreB/NreC involved in the control of dissimilatory nitrate/nitrite reduction in response to oxygen. NreB functions as a direct oxygen sensor histidine kinase which is autophosphorylated, in the absence of oxygen, probably at the conserved histidine residue, and transfers its phosphate group probably to a conserved aspartate residue of NreC. NreB/NreC activates the expression of the nitrate (narGHJI) and nitrite (nir) reductase operons, as well as the putative nitrate transporter gene narT.</text>
</comment>
<comment type="cofactor">
    <cofactor evidence="2">
        <name>[4Fe-4S] cluster</name>
        <dbReference type="ChEBI" id="CHEBI:49883"/>
    </cofactor>
</comment>
<feature type="compositionally biased region" description="Polar residues" evidence="20">
    <location>
        <begin position="1"/>
        <end position="11"/>
    </location>
</feature>
<evidence type="ECO:0000256" key="10">
    <source>
        <dbReference type="ARBA" id="ARBA00022723"/>
    </source>
</evidence>
<keyword evidence="14" id="KW-0408">Iron</keyword>
<evidence type="ECO:0000259" key="22">
    <source>
        <dbReference type="PROSITE" id="PS50109"/>
    </source>
</evidence>
<evidence type="ECO:0000256" key="11">
    <source>
        <dbReference type="ARBA" id="ARBA00022741"/>
    </source>
</evidence>
<evidence type="ECO:0000256" key="12">
    <source>
        <dbReference type="ARBA" id="ARBA00022777"/>
    </source>
</evidence>
<dbReference type="GO" id="GO:0046983">
    <property type="term" value="F:protein dimerization activity"/>
    <property type="evidence" value="ECO:0007669"/>
    <property type="project" value="InterPro"/>
</dbReference>
<comment type="caution">
    <text evidence="23">The sequence shown here is derived from an EMBL/GenBank/DDBJ whole genome shotgun (WGS) entry which is preliminary data.</text>
</comment>
<dbReference type="InterPro" id="IPR036890">
    <property type="entry name" value="HATPase_C_sf"/>
</dbReference>
<keyword evidence="16" id="KW-0411">Iron-sulfur</keyword>
<feature type="compositionally biased region" description="Low complexity" evidence="20">
    <location>
        <begin position="334"/>
        <end position="349"/>
    </location>
</feature>
<dbReference type="InterPro" id="IPR011712">
    <property type="entry name" value="Sig_transdc_His_kin_sub3_dim/P"/>
</dbReference>
<evidence type="ECO:0000256" key="9">
    <source>
        <dbReference type="ARBA" id="ARBA00022679"/>
    </source>
</evidence>
<gene>
    <name evidence="23" type="ORF">ISF6_0974</name>
</gene>
<evidence type="ECO:0000256" key="7">
    <source>
        <dbReference type="ARBA" id="ARBA00022490"/>
    </source>
</evidence>
<evidence type="ECO:0000256" key="19">
    <source>
        <dbReference type="SAM" id="Coils"/>
    </source>
</evidence>
<evidence type="ECO:0000256" key="3">
    <source>
        <dbReference type="ARBA" id="ARBA00004496"/>
    </source>
</evidence>
<keyword evidence="6" id="KW-0004">4Fe-4S</keyword>
<keyword evidence="13" id="KW-0067">ATP-binding</keyword>
<name>A0A0K8NTI2_PISS1</name>
<dbReference type="RefSeq" id="WP_054017896.1">
    <property type="nucleotide sequence ID" value="NZ_BBYR01000002.1"/>
</dbReference>
<keyword evidence="24" id="KW-1185">Reference proteome</keyword>
<keyword evidence="12" id="KW-0418">Kinase</keyword>
<evidence type="ECO:0000256" key="15">
    <source>
        <dbReference type="ARBA" id="ARBA00023012"/>
    </source>
</evidence>
<feature type="transmembrane region" description="Helical" evidence="21">
    <location>
        <begin position="29"/>
        <end position="46"/>
    </location>
</feature>
<proteinExistence type="predicted"/>
<evidence type="ECO:0000256" key="4">
    <source>
        <dbReference type="ARBA" id="ARBA00012438"/>
    </source>
</evidence>
<evidence type="ECO:0000256" key="8">
    <source>
        <dbReference type="ARBA" id="ARBA00022553"/>
    </source>
</evidence>
<feature type="coiled-coil region" evidence="19">
    <location>
        <begin position="96"/>
        <end position="126"/>
    </location>
</feature>
<feature type="region of interest" description="Disordered" evidence="20">
    <location>
        <begin position="330"/>
        <end position="357"/>
    </location>
</feature>
<protein>
    <recommendedName>
        <fullName evidence="5">Oxygen sensor histidine kinase NreB</fullName>
        <ecNumber evidence="4">2.7.13.3</ecNumber>
    </recommendedName>
    <alternativeName>
        <fullName evidence="18">Nitrogen regulation protein B</fullName>
    </alternativeName>
</protein>
<sequence>MAASSTPTPTSARPGPAERTRRRDAAGDALAVGLFTGLVWLVAGRFDFLERYLRLTGRLEHWQVDELVFATTAFVLGLTWVALRRWREALRASAMHQAAEQRVAELLAHNRELAQQLISVQEAERRALARELHDEVGQICSAIRVEAALVDRSGAAEPAARAAAQRIEAAADALHQTVRAMLRRLRPADLDALGLRGAIQALCERWETRSGIACVFHHAGPAAAWDALDDAVGVACYRVAQEALSNVVRHARASHVRLALQLRPADADGPGELALSVQDDGAGLDPRRGSGGLGLLGAGERAALLGGALAVDGAPGQGCTLRWRVPLSPGGGVASPAAPAAAPSLVAPSAPAPEPAR</sequence>
<dbReference type="OrthoDB" id="9792869at2"/>
<dbReference type="InterPro" id="IPR005467">
    <property type="entry name" value="His_kinase_dom"/>
</dbReference>
<evidence type="ECO:0000256" key="13">
    <source>
        <dbReference type="ARBA" id="ARBA00022840"/>
    </source>
</evidence>
<evidence type="ECO:0000256" key="5">
    <source>
        <dbReference type="ARBA" id="ARBA00017322"/>
    </source>
</evidence>
<dbReference type="EMBL" id="BBYR01000002">
    <property type="protein sequence ID" value="GAP33721.1"/>
    <property type="molecule type" value="Genomic_DNA"/>
</dbReference>
<dbReference type="EC" id="2.7.13.3" evidence="4"/>
<accession>A0A0K8NTI2</accession>
<dbReference type="SMART" id="SM00387">
    <property type="entry name" value="HATPase_c"/>
    <property type="match status" value="1"/>
</dbReference>
<feature type="domain" description="Histidine kinase" evidence="22">
    <location>
        <begin position="238"/>
        <end position="329"/>
    </location>
</feature>
<reference evidence="23 24" key="2">
    <citation type="journal article" date="2016" name="Science">
        <title>A bacterium that degrades and assimilates poly(ethylene terephthalate).</title>
        <authorList>
            <person name="Yoshida S."/>
            <person name="Hiraga K."/>
            <person name="Takehana T."/>
            <person name="Taniguchi I."/>
            <person name="Yamaji H."/>
            <person name="Maeda Y."/>
            <person name="Toyohara K."/>
            <person name="Miyamoto K."/>
            <person name="Kimura Y."/>
            <person name="Oda K."/>
        </authorList>
    </citation>
    <scope>NUCLEOTIDE SEQUENCE [LARGE SCALE GENOMIC DNA]</scope>
    <source>
        <strain evidence="24">NBRC 110686 / TISTR 2288 / 201-F6</strain>
    </source>
</reference>
<evidence type="ECO:0000256" key="20">
    <source>
        <dbReference type="SAM" id="MobiDB-lite"/>
    </source>
</evidence>
<dbReference type="SUPFAM" id="SSF55874">
    <property type="entry name" value="ATPase domain of HSP90 chaperone/DNA topoisomerase II/histidine kinase"/>
    <property type="match status" value="1"/>
</dbReference>
<keyword evidence="21" id="KW-0812">Transmembrane</keyword>
<keyword evidence="21" id="KW-1133">Transmembrane helix</keyword>
<evidence type="ECO:0000256" key="18">
    <source>
        <dbReference type="ARBA" id="ARBA00030800"/>
    </source>
</evidence>
<dbReference type="Pfam" id="PF07730">
    <property type="entry name" value="HisKA_3"/>
    <property type="match status" value="1"/>
</dbReference>
<dbReference type="Pfam" id="PF02518">
    <property type="entry name" value="HATPase_c"/>
    <property type="match status" value="1"/>
</dbReference>
<dbReference type="GO" id="GO:0005737">
    <property type="term" value="C:cytoplasm"/>
    <property type="evidence" value="ECO:0007669"/>
    <property type="project" value="UniProtKB-SubCell"/>
</dbReference>
<evidence type="ECO:0000313" key="23">
    <source>
        <dbReference type="EMBL" id="GAP33721.1"/>
    </source>
</evidence>
<dbReference type="PANTHER" id="PTHR24421:SF10">
    <property type="entry name" value="NITRATE_NITRITE SENSOR PROTEIN NARQ"/>
    <property type="match status" value="1"/>
</dbReference>
<dbReference type="AlphaFoldDB" id="A0A0K8NTI2"/>
<evidence type="ECO:0000256" key="16">
    <source>
        <dbReference type="ARBA" id="ARBA00023014"/>
    </source>
</evidence>
<dbReference type="GO" id="GO:0016020">
    <property type="term" value="C:membrane"/>
    <property type="evidence" value="ECO:0007669"/>
    <property type="project" value="InterPro"/>
</dbReference>
<evidence type="ECO:0000256" key="1">
    <source>
        <dbReference type="ARBA" id="ARBA00000085"/>
    </source>
</evidence>
<evidence type="ECO:0000256" key="2">
    <source>
        <dbReference type="ARBA" id="ARBA00001966"/>
    </source>
</evidence>
<keyword evidence="7" id="KW-0963">Cytoplasm</keyword>
<dbReference type="GO" id="GO:0051539">
    <property type="term" value="F:4 iron, 4 sulfur cluster binding"/>
    <property type="evidence" value="ECO:0007669"/>
    <property type="project" value="UniProtKB-KW"/>
</dbReference>
<dbReference type="PRINTS" id="PR00344">
    <property type="entry name" value="BCTRLSENSOR"/>
</dbReference>
<evidence type="ECO:0000313" key="24">
    <source>
        <dbReference type="Proteomes" id="UP000037660"/>
    </source>
</evidence>
<keyword evidence="8" id="KW-0597">Phosphoprotein</keyword>